<dbReference type="Proteomes" id="UP001279410">
    <property type="component" value="Unassembled WGS sequence"/>
</dbReference>
<dbReference type="GO" id="GO:0005581">
    <property type="term" value="C:collagen trimer"/>
    <property type="evidence" value="ECO:0007669"/>
    <property type="project" value="UniProtKB-KW"/>
</dbReference>
<feature type="region of interest" description="Disordered" evidence="1">
    <location>
        <begin position="99"/>
        <end position="167"/>
    </location>
</feature>
<evidence type="ECO:0000313" key="3">
    <source>
        <dbReference type="Proteomes" id="UP001279410"/>
    </source>
</evidence>
<feature type="compositionally biased region" description="Basic residues" evidence="1">
    <location>
        <begin position="136"/>
        <end position="149"/>
    </location>
</feature>
<keyword evidence="3" id="KW-1185">Reference proteome</keyword>
<accession>A0AAD3N1L7</accession>
<evidence type="ECO:0000313" key="2">
    <source>
        <dbReference type="EMBL" id="GLD63410.1"/>
    </source>
</evidence>
<dbReference type="EMBL" id="BRZM01000061">
    <property type="protein sequence ID" value="GLD63410.1"/>
    <property type="molecule type" value="Genomic_DNA"/>
</dbReference>
<comment type="caution">
    <text evidence="2">The sequence shown here is derived from an EMBL/GenBank/DDBJ whole genome shotgun (WGS) entry which is preliminary data.</text>
</comment>
<sequence>MKTISHLQSRLYPVALRSLSLCQILKPSTKDGEEHFKLQARLKAASETTGLTARQKYSEVVMKEQTARHHINQKNLPSQLDLDFSQRWLTKLCDTSTLQQQLTHKGPSRTAANTWLESRAWPPSHSCLGKDPEKRPKVRGSRGETRRRKEAQAKEGATTFSLRGGEL</sequence>
<keyword evidence="2" id="KW-0176">Collagen</keyword>
<dbReference type="AlphaFoldDB" id="A0AAD3N1L7"/>
<organism evidence="2 3">
    <name type="scientific">Lates japonicus</name>
    <name type="common">Japanese lates</name>
    <dbReference type="NCBI Taxonomy" id="270547"/>
    <lineage>
        <taxon>Eukaryota</taxon>
        <taxon>Metazoa</taxon>
        <taxon>Chordata</taxon>
        <taxon>Craniata</taxon>
        <taxon>Vertebrata</taxon>
        <taxon>Euteleostomi</taxon>
        <taxon>Actinopterygii</taxon>
        <taxon>Neopterygii</taxon>
        <taxon>Teleostei</taxon>
        <taxon>Neoteleostei</taxon>
        <taxon>Acanthomorphata</taxon>
        <taxon>Carangaria</taxon>
        <taxon>Carangaria incertae sedis</taxon>
        <taxon>Centropomidae</taxon>
        <taxon>Lates</taxon>
    </lineage>
</organism>
<gene>
    <name evidence="2" type="ORF">AKAME5_001503700</name>
</gene>
<reference evidence="2" key="1">
    <citation type="submission" date="2022-08" db="EMBL/GenBank/DDBJ databases">
        <title>Genome sequencing of akame (Lates japonicus).</title>
        <authorList>
            <person name="Hashiguchi Y."/>
            <person name="Takahashi H."/>
        </authorList>
    </citation>
    <scope>NUCLEOTIDE SEQUENCE</scope>
    <source>
        <strain evidence="2">Kochi</strain>
    </source>
</reference>
<proteinExistence type="predicted"/>
<protein>
    <submittedName>
        <fullName evidence="2">Collagen alpha-1(VIII) chain-like isoform X1</fullName>
    </submittedName>
</protein>
<evidence type="ECO:0000256" key="1">
    <source>
        <dbReference type="SAM" id="MobiDB-lite"/>
    </source>
</evidence>
<name>A0AAD3N1L7_LATJO</name>